<evidence type="ECO:0000313" key="6">
    <source>
        <dbReference type="EMBL" id="CAF4361209.1"/>
    </source>
</evidence>
<evidence type="ECO:0000313" key="5">
    <source>
        <dbReference type="EMBL" id="CAF4349165.1"/>
    </source>
</evidence>
<keyword evidence="8" id="KW-1185">Reference proteome</keyword>
<accession>A0A817SB17</accession>
<gene>
    <name evidence="3" type="ORF">FME351_LOCUS12151</name>
    <name evidence="6" type="ORF">HFQ381_LOCUS17403</name>
    <name evidence="2" type="ORF">LUA448_LOCUS6631</name>
    <name evidence="1" type="ORF">TIS948_LOCUS3562</name>
    <name evidence="4" type="ORF">TSG867_LOCUS4449</name>
    <name evidence="5" type="ORF">UJA718_LOCUS15674</name>
</gene>
<dbReference type="Proteomes" id="UP000663869">
    <property type="component" value="Unassembled WGS sequence"/>
</dbReference>
<dbReference type="Proteomes" id="UP000663833">
    <property type="component" value="Unassembled WGS sequence"/>
</dbReference>
<proteinExistence type="predicted"/>
<dbReference type="OrthoDB" id="431332at2759"/>
<dbReference type="AlphaFoldDB" id="A0A817SB17"/>
<comment type="caution">
    <text evidence="2">The sequence shown here is derived from an EMBL/GenBank/DDBJ whole genome shotgun (WGS) entry which is preliminary data.</text>
</comment>
<dbReference type="Proteomes" id="UP000663825">
    <property type="component" value="Unassembled WGS sequence"/>
</dbReference>
<evidence type="ECO:0000313" key="7">
    <source>
        <dbReference type="Proteomes" id="UP000663833"/>
    </source>
</evidence>
<evidence type="ECO:0000313" key="2">
    <source>
        <dbReference type="EMBL" id="CAF3282501.1"/>
    </source>
</evidence>
<dbReference type="Proteomes" id="UP000663862">
    <property type="component" value="Unassembled WGS sequence"/>
</dbReference>
<evidence type="ECO:0008006" key="9">
    <source>
        <dbReference type="Google" id="ProtNLM"/>
    </source>
</evidence>
<dbReference type="EMBL" id="CAJOBQ010000144">
    <property type="protein sequence ID" value="CAF4272746.1"/>
    <property type="molecule type" value="Genomic_DNA"/>
</dbReference>
<dbReference type="EMBL" id="CAJNXB010000275">
    <property type="protein sequence ID" value="CAF3041814.1"/>
    <property type="molecule type" value="Genomic_DNA"/>
</dbReference>
<evidence type="ECO:0000313" key="4">
    <source>
        <dbReference type="EMBL" id="CAF4272746.1"/>
    </source>
</evidence>
<dbReference type="Proteomes" id="UP000663851">
    <property type="component" value="Unassembled WGS sequence"/>
</dbReference>
<reference evidence="2" key="1">
    <citation type="submission" date="2021-02" db="EMBL/GenBank/DDBJ databases">
        <authorList>
            <person name="Nowell W R."/>
        </authorList>
    </citation>
    <scope>NUCLEOTIDE SEQUENCE</scope>
</reference>
<dbReference type="EMBL" id="CAJOBO010001288">
    <property type="protein sequence ID" value="CAF4361209.1"/>
    <property type="molecule type" value="Genomic_DNA"/>
</dbReference>
<dbReference type="EMBL" id="CAJOBP010002335">
    <property type="protein sequence ID" value="CAF4349165.1"/>
    <property type="molecule type" value="Genomic_DNA"/>
</dbReference>
<dbReference type="EMBL" id="CAJNYD010000635">
    <property type="protein sequence ID" value="CAF3282501.1"/>
    <property type="molecule type" value="Genomic_DNA"/>
</dbReference>
<dbReference type="Proteomes" id="UP000663873">
    <property type="component" value="Unassembled WGS sequence"/>
</dbReference>
<organism evidence="2 7">
    <name type="scientific">Rotaria socialis</name>
    <dbReference type="NCBI Taxonomy" id="392032"/>
    <lineage>
        <taxon>Eukaryota</taxon>
        <taxon>Metazoa</taxon>
        <taxon>Spiralia</taxon>
        <taxon>Gnathifera</taxon>
        <taxon>Rotifera</taxon>
        <taxon>Eurotatoria</taxon>
        <taxon>Bdelloidea</taxon>
        <taxon>Philodinida</taxon>
        <taxon>Philodinidae</taxon>
        <taxon>Rotaria</taxon>
    </lineage>
</organism>
<dbReference type="EMBL" id="CAJNYU010001437">
    <property type="protein sequence ID" value="CAF3435323.1"/>
    <property type="molecule type" value="Genomic_DNA"/>
</dbReference>
<protein>
    <recommendedName>
        <fullName evidence="9">T4 RNA ligase 1-like N-terminal domain-containing protein</fullName>
    </recommendedName>
</protein>
<sequence length="405" mass="48989">MTTTCDSIQLSKIIGDLEWPEARQLLQTKYDLSIDEADKLFCVKYIHDSRLWKSGTEQQKLMLAQNRGAIYEKKPPYRLVCLPFYKFWNYNEPQAATKTAHWTHFTEKMDGTFFKVYYFENEWHVSSNSRIDIKQFREKYARCGKTNKQLWQEAAKEAGLDYSKLDKRFAYFFERVHPDYKIVIQYDKPMLYHLGTRDMLTLDELDIDIGVSKPRSFQFLDLNECLQYVNQMHFMDGEGIVACDVRTHDRIKIKSRSYLTVHYRTVGVENEHKHEQFCLNIWLQGEKQEYLNYFPQYVKDYDQIEKQIEESIIPSLINEFTKLYNNEKRKFFENLNHEYPSSGKPEQDRKRQILIKLFQQYEDERWNQLVDEQNFMTVRIILRERNMDNREKFSFEKYLRSLISV</sequence>
<evidence type="ECO:0000313" key="3">
    <source>
        <dbReference type="EMBL" id="CAF3435323.1"/>
    </source>
</evidence>
<evidence type="ECO:0000313" key="1">
    <source>
        <dbReference type="EMBL" id="CAF3041814.1"/>
    </source>
</evidence>
<name>A0A817SB17_9BILA</name>
<evidence type="ECO:0000313" key="8">
    <source>
        <dbReference type="Proteomes" id="UP000663873"/>
    </source>
</evidence>